<evidence type="ECO:0008006" key="4">
    <source>
        <dbReference type="Google" id="ProtNLM"/>
    </source>
</evidence>
<dbReference type="OrthoDB" id="1428860at2"/>
<evidence type="ECO:0000256" key="1">
    <source>
        <dbReference type="SAM" id="SignalP"/>
    </source>
</evidence>
<dbReference type="RefSeq" id="WP_026991190.1">
    <property type="nucleotide sequence ID" value="NZ_AUGP01000025.1"/>
</dbReference>
<evidence type="ECO:0000313" key="2">
    <source>
        <dbReference type="EMBL" id="KGO91497.1"/>
    </source>
</evidence>
<dbReference type="Proteomes" id="UP000030111">
    <property type="component" value="Unassembled WGS sequence"/>
</dbReference>
<evidence type="ECO:0000313" key="3">
    <source>
        <dbReference type="Proteomes" id="UP000030111"/>
    </source>
</evidence>
<feature type="signal peptide" evidence="1">
    <location>
        <begin position="1"/>
        <end position="19"/>
    </location>
</feature>
<gene>
    <name evidence="2" type="ORF">Q766_17355</name>
</gene>
<name>A0A0A2MFM5_9FLAO</name>
<accession>A0A0A2MFM5</accession>
<dbReference type="AlphaFoldDB" id="A0A0A2MFM5"/>
<keyword evidence="1" id="KW-0732">Signal</keyword>
<comment type="caution">
    <text evidence="2">The sequence shown here is derived from an EMBL/GenBank/DDBJ whole genome shotgun (WGS) entry which is preliminary data.</text>
</comment>
<organism evidence="2 3">
    <name type="scientific">Flavobacterium subsaxonicum WB 4.1-42 = DSM 21790</name>
    <dbReference type="NCBI Taxonomy" id="1121898"/>
    <lineage>
        <taxon>Bacteria</taxon>
        <taxon>Pseudomonadati</taxon>
        <taxon>Bacteroidota</taxon>
        <taxon>Flavobacteriia</taxon>
        <taxon>Flavobacteriales</taxon>
        <taxon>Flavobacteriaceae</taxon>
        <taxon>Flavobacterium</taxon>
    </lineage>
</organism>
<reference evidence="2 3" key="1">
    <citation type="submission" date="2013-09" db="EMBL/GenBank/DDBJ databases">
        <authorList>
            <person name="Zeng Z."/>
            <person name="Chen C."/>
        </authorList>
    </citation>
    <scope>NUCLEOTIDE SEQUENCE [LARGE SCALE GENOMIC DNA]</scope>
    <source>
        <strain evidence="2 3">WB 4.1-42</strain>
    </source>
</reference>
<sequence>MKKLLLLIFCAFIGQITVAQTKPEYYLISLTDEATSAMEVPFYIEEVYDGRQFTDNIGTVQKGIANRKVLSRFEKPFLTEVKDYLLKAYPKMDGRVPVSVRVNDLYISEYTEKSEETGFASAVIDVIVKKDGVNYIVGTYGGNIESTGMDVTAKHPDRIRRALNKCLGKYEVTPEEDKTYIVFDNTPVEKRELGKPAKGIYGTYLDMIKNTPKDDSNFYVSSKNNKYYLINNTNSQKADDYYAFSDGETVYLNVSKFAGEKYYAKTERIADKFFIEHIAYDQNRMITQIVMYQLGGIYVPKIDTTMPMLIDCYSGQPFFLSNNDIKTLLAPRPDLLKEYKDSKKTAADIKNVIIKYYSKPSK</sequence>
<feature type="chain" id="PRO_5001991354" description="DUF4136 domain-containing protein" evidence="1">
    <location>
        <begin position="20"/>
        <end position="362"/>
    </location>
</feature>
<protein>
    <recommendedName>
        <fullName evidence="4">DUF4136 domain-containing protein</fullName>
    </recommendedName>
</protein>
<dbReference type="EMBL" id="JRLY01000018">
    <property type="protein sequence ID" value="KGO91497.1"/>
    <property type="molecule type" value="Genomic_DNA"/>
</dbReference>
<keyword evidence="3" id="KW-1185">Reference proteome</keyword>
<dbReference type="eggNOG" id="ENOG5032XF2">
    <property type="taxonomic scope" value="Bacteria"/>
</dbReference>
<proteinExistence type="predicted"/>